<keyword evidence="1" id="KW-0732">Signal</keyword>
<dbReference type="Proteomes" id="UP000001940">
    <property type="component" value="Chromosome V"/>
</dbReference>
<feature type="signal peptide" evidence="1">
    <location>
        <begin position="1"/>
        <end position="24"/>
    </location>
</feature>
<dbReference type="InParanoid" id="O45412"/>
<evidence type="ECO:0000313" key="3">
    <source>
        <dbReference type="Proteomes" id="UP000001940"/>
    </source>
</evidence>
<proteinExistence type="predicted"/>
<dbReference type="PaxDb" id="6239-F28B1.2"/>
<dbReference type="FunCoup" id="O45412">
    <property type="interactions" value="173"/>
</dbReference>
<name>O45412_CAEEL</name>
<evidence type="ECO:0000313" key="2">
    <source>
        <dbReference type="EMBL" id="CAB04209.3"/>
    </source>
</evidence>
<dbReference type="PeptideAtlas" id="O45412"/>
<accession>O45412</accession>
<dbReference type="eggNOG" id="ENOG502R17Q">
    <property type="taxonomic scope" value="Eukaryota"/>
</dbReference>
<sequence length="1025" mass="115431">MFGSKNYMKTILLLLYFFRESVDCCLVVNSVRNPNMRNCKCPAISLLTQEQIRNNVEGKYLGDHQVWEPIVEAQDDCSLQVTCKPVPGVRSFFTVMFRSNGPPIYINRVVAEQSTYLKQPRSFDGLSCGAYSGKDQWHFILDPIRDLSLACVADVYSCDCLRVSIDTKSGASSVDRMPSATDQCGFFNATCSEDDYTPFLHSSTSSFIFSQGTRHFKSVSYEDLLCVKEKETFDWYFGNLKLGDASITCKPHTDNKLYYTCGMFKSIRSLEDFEWYHKKGDFANAELGSITWDPSWEFFMFCEDGHKPVVFSENNPPIEVNYMGPIIRCINKPLNPYIYYWVANGIQLINPAGACVKYSEPVEMQKCKCNVKLFNKKNVQNNVGGNYFYYNTVWQPIVKTNDDCLLSITCRPMSGISSFLTVLFRSNGPPIYINRVVANQSTFVEQPRAIGDMECREHGETNEWFFHGELVKDFALACISDVNSCNCPQIEIDKDSGVIVEDRMPSAIDQCGFFRASCSASGHEPFLYSTSTSPIFSGPGTDHSSITYRLYDDLICLRGPISWYFGFGNMRLENATIKCNTNRDVYNEDALSVCGVFKVINSLDDFGKYHKIGDYAQAQIETSSWTPSDEFQMNCEFGEKAVVFSENNQPIEISDPAQLVKCAYNPLSNFASMWVVKGVRLINPAGACIRQKANMTDCKCPTVNFLTQNNIQNNEGGKYLKDHQVWDPVIEAVDCFIKIKCNPINGVSSFFTMLFRSNGPPVYINRVVANQSTFVEQPRSIGDFGCKEHNGGHAWFFHEAVVKDLSFACVADSHSCDCPRIEVDTDSGVIVENRMSSATDQCDFIDATCSASDRKPFLYSTTTHQIYSGTGKTYYESETVRYEDLLCVRGELKWYIGNLKLENLVIKCITDVEVYNEEASTSCGVFKVVTSLEDYHVIGVYSQVQLGINLWTPGNDFQITCEPGFIPVVYSANNQPIEISDPAHRIKCAYSPLSNYASMWVVDGIRVFDPAGACIDESRIQKTIS</sequence>
<dbReference type="AGR" id="WB:WBGene00009196"/>
<dbReference type="PhylomeDB" id="O45412"/>
<dbReference type="HOGENOM" id="CLU_298310_0_0_1"/>
<dbReference type="Bgee" id="WBGene00009196">
    <property type="expression patterns" value="Expressed in adult organism"/>
</dbReference>
<reference evidence="2 3" key="1">
    <citation type="journal article" date="1998" name="Science">
        <title>Genome sequence of the nematode C. elegans: a platform for investigating biology.</title>
        <authorList>
            <consortium name="The C. elegans sequencing consortium"/>
            <person name="Sulson J.E."/>
            <person name="Waterston R."/>
        </authorList>
    </citation>
    <scope>NUCLEOTIDE SEQUENCE [LARGE SCALE GENOMIC DNA]</scope>
    <source>
        <strain evidence="2 3">Bristol N2</strain>
    </source>
</reference>
<organism evidence="2 3">
    <name type="scientific">Caenorhabditis elegans</name>
    <dbReference type="NCBI Taxonomy" id="6239"/>
    <lineage>
        <taxon>Eukaryota</taxon>
        <taxon>Metazoa</taxon>
        <taxon>Ecdysozoa</taxon>
        <taxon>Nematoda</taxon>
        <taxon>Chromadorea</taxon>
        <taxon>Rhabditida</taxon>
        <taxon>Rhabditina</taxon>
        <taxon>Rhabditomorpha</taxon>
        <taxon>Rhabditoidea</taxon>
        <taxon>Rhabditidae</taxon>
        <taxon>Peloderinae</taxon>
        <taxon>Caenorhabditis</taxon>
    </lineage>
</organism>
<protein>
    <submittedName>
        <fullName evidence="2">Protein-tyrosine-phosphatase</fullName>
    </submittedName>
</protein>
<dbReference type="AlphaFoldDB" id="O45412"/>
<keyword evidence="3" id="KW-1185">Reference proteome</keyword>
<dbReference type="EMBL" id="BX284605">
    <property type="protein sequence ID" value="CAB04209.3"/>
    <property type="molecule type" value="Genomic_DNA"/>
</dbReference>
<feature type="chain" id="PRO_5012903998" evidence="1">
    <location>
        <begin position="25"/>
        <end position="1025"/>
    </location>
</feature>
<evidence type="ECO:0000313" key="4">
    <source>
        <dbReference type="WormBase" id="F28B1.2"/>
    </source>
</evidence>
<dbReference type="UCSC" id="F28B1.2">
    <property type="organism name" value="c. elegans"/>
</dbReference>
<gene>
    <name evidence="2" type="ORF">CELE_F28B1.2</name>
    <name evidence="2 4" type="ORF">F28B1.2</name>
</gene>
<evidence type="ECO:0000256" key="1">
    <source>
        <dbReference type="SAM" id="SignalP"/>
    </source>
</evidence>
<dbReference type="WormBase" id="F28B1.2">
    <property type="protein sequence ID" value="CE52233"/>
    <property type="gene ID" value="WBGene00009196"/>
</dbReference>